<feature type="transmembrane region" description="Helical" evidence="11">
    <location>
        <begin position="414"/>
        <end position="437"/>
    </location>
</feature>
<dbReference type="Pfam" id="PF03092">
    <property type="entry name" value="BT1"/>
    <property type="match status" value="1"/>
</dbReference>
<feature type="transmembrane region" description="Helical" evidence="11">
    <location>
        <begin position="385"/>
        <end position="408"/>
    </location>
</feature>
<evidence type="ECO:0000256" key="6">
    <source>
        <dbReference type="ARBA" id="ARBA00022833"/>
    </source>
</evidence>
<evidence type="ECO:0000256" key="1">
    <source>
        <dbReference type="ARBA" id="ARBA00004141"/>
    </source>
</evidence>
<feature type="region of interest" description="Disordered" evidence="10">
    <location>
        <begin position="892"/>
        <end position="913"/>
    </location>
</feature>
<comment type="caution">
    <text evidence="14">The sequence shown here is derived from an EMBL/GenBank/DDBJ whole genome shotgun (WGS) entry which is preliminary data.</text>
</comment>
<dbReference type="GO" id="GO:0016020">
    <property type="term" value="C:membrane"/>
    <property type="evidence" value="ECO:0007669"/>
    <property type="project" value="UniProtKB-SubCell"/>
</dbReference>
<dbReference type="InterPro" id="IPR001841">
    <property type="entry name" value="Znf_RING"/>
</dbReference>
<evidence type="ECO:0000256" key="10">
    <source>
        <dbReference type="SAM" id="MobiDB-lite"/>
    </source>
</evidence>
<accession>A0AAD9DFG8</accession>
<dbReference type="EMBL" id="JATAAI010000005">
    <property type="protein sequence ID" value="KAK1745766.1"/>
    <property type="molecule type" value="Genomic_DNA"/>
</dbReference>
<evidence type="ECO:0000256" key="11">
    <source>
        <dbReference type="SAM" id="Phobius"/>
    </source>
</evidence>
<dbReference type="Gene3D" id="6.10.140.2220">
    <property type="match status" value="1"/>
</dbReference>
<feature type="transmembrane region" description="Helical" evidence="11">
    <location>
        <begin position="486"/>
        <end position="504"/>
    </location>
</feature>
<feature type="compositionally biased region" description="Polar residues" evidence="10">
    <location>
        <begin position="12"/>
        <end position="27"/>
    </location>
</feature>
<evidence type="ECO:0000259" key="12">
    <source>
        <dbReference type="PROSITE" id="PS50089"/>
    </source>
</evidence>
<feature type="transmembrane region" description="Helical" evidence="11">
    <location>
        <begin position="100"/>
        <end position="122"/>
    </location>
</feature>
<evidence type="ECO:0000313" key="15">
    <source>
        <dbReference type="Proteomes" id="UP001224775"/>
    </source>
</evidence>
<dbReference type="PANTHER" id="PTHR31585:SF51">
    <property type="entry name" value="TRANSPORTER, PUTATIVE-RELATED"/>
    <property type="match status" value="1"/>
</dbReference>
<feature type="transmembrane region" description="Helical" evidence="11">
    <location>
        <begin position="244"/>
        <end position="262"/>
    </location>
</feature>
<feature type="compositionally biased region" description="Basic and acidic residues" evidence="10">
    <location>
        <begin position="892"/>
        <end position="903"/>
    </location>
</feature>
<dbReference type="AlphaFoldDB" id="A0AAD9DFG8"/>
<feature type="transmembrane region" description="Helical" evidence="11">
    <location>
        <begin position="165"/>
        <end position="185"/>
    </location>
</feature>
<gene>
    <name evidence="14" type="ORF">QTG54_003690</name>
</gene>
<feature type="domain" description="RING-type" evidence="12">
    <location>
        <begin position="688"/>
        <end position="733"/>
    </location>
</feature>
<evidence type="ECO:0000256" key="7">
    <source>
        <dbReference type="ARBA" id="ARBA00022989"/>
    </source>
</evidence>
<dbReference type="Gene3D" id="1.25.40.10">
    <property type="entry name" value="Tetratricopeptide repeat domain"/>
    <property type="match status" value="1"/>
</dbReference>
<organism evidence="14 15">
    <name type="scientific">Skeletonema marinoi</name>
    <dbReference type="NCBI Taxonomy" id="267567"/>
    <lineage>
        <taxon>Eukaryota</taxon>
        <taxon>Sar</taxon>
        <taxon>Stramenopiles</taxon>
        <taxon>Ochrophyta</taxon>
        <taxon>Bacillariophyta</taxon>
        <taxon>Coscinodiscophyceae</taxon>
        <taxon>Thalassiosirophycidae</taxon>
        <taxon>Thalassiosirales</taxon>
        <taxon>Skeletonemataceae</taxon>
        <taxon>Skeletonema</taxon>
        <taxon>Skeletonema marinoi-dohrnii complex</taxon>
    </lineage>
</organism>
<evidence type="ECO:0000256" key="2">
    <source>
        <dbReference type="ARBA" id="ARBA00022448"/>
    </source>
</evidence>
<evidence type="ECO:0000256" key="8">
    <source>
        <dbReference type="ARBA" id="ARBA00023136"/>
    </source>
</evidence>
<dbReference type="PROSITE" id="PS50089">
    <property type="entry name" value="ZF_RING_2"/>
    <property type="match status" value="1"/>
</dbReference>
<feature type="transmembrane region" description="Helical" evidence="11">
    <location>
        <begin position="449"/>
        <end position="474"/>
    </location>
</feature>
<dbReference type="SUPFAM" id="SSF81901">
    <property type="entry name" value="HCP-like"/>
    <property type="match status" value="1"/>
</dbReference>
<feature type="transmembrane region" description="Helical" evidence="11">
    <location>
        <begin position="274"/>
        <end position="295"/>
    </location>
</feature>
<evidence type="ECO:0000256" key="5">
    <source>
        <dbReference type="ARBA" id="ARBA00022771"/>
    </source>
</evidence>
<dbReference type="InterPro" id="IPR002893">
    <property type="entry name" value="Znf_MYND"/>
</dbReference>
<dbReference type="SMART" id="SM00671">
    <property type="entry name" value="SEL1"/>
    <property type="match status" value="3"/>
</dbReference>
<reference evidence="14" key="1">
    <citation type="submission" date="2023-06" db="EMBL/GenBank/DDBJ databases">
        <title>Survivors Of The Sea: Transcriptome response of Skeletonema marinoi to long-term dormancy.</title>
        <authorList>
            <person name="Pinder M.I.M."/>
            <person name="Kourtchenko O."/>
            <person name="Robertson E.K."/>
            <person name="Larsson T."/>
            <person name="Maumus F."/>
            <person name="Osuna-Cruz C.M."/>
            <person name="Vancaester E."/>
            <person name="Stenow R."/>
            <person name="Vandepoele K."/>
            <person name="Ploug H."/>
            <person name="Bruchert V."/>
            <person name="Godhe A."/>
            <person name="Topel M."/>
        </authorList>
    </citation>
    <scope>NUCLEOTIDE SEQUENCE</scope>
    <source>
        <strain evidence="14">R05AC</strain>
    </source>
</reference>
<keyword evidence="4" id="KW-0479">Metal-binding</keyword>
<dbReference type="GO" id="GO:0008270">
    <property type="term" value="F:zinc ion binding"/>
    <property type="evidence" value="ECO:0007669"/>
    <property type="project" value="UniProtKB-KW"/>
</dbReference>
<evidence type="ECO:0000259" key="13">
    <source>
        <dbReference type="PROSITE" id="PS50865"/>
    </source>
</evidence>
<dbReference type="Proteomes" id="UP001224775">
    <property type="component" value="Unassembled WGS sequence"/>
</dbReference>
<dbReference type="InterPro" id="IPR039309">
    <property type="entry name" value="BT1"/>
</dbReference>
<dbReference type="InterPro" id="IPR011990">
    <property type="entry name" value="TPR-like_helical_dom_sf"/>
</dbReference>
<sequence length="913" mass="99897">MEDITRIDPSPLISSQDGDSSTQYTDDMTSYTSYAEQELIDSQHKPNTASNNNNNNNEGDPHTLTPPTWHDTFVHPFSSTKQFFIELSSFFSWEFLSWMAIQQCFISGGVFALVMSLGLPLFKELGIDASRQQLYMTMIFAPWAMKPFIGVASDLFPIRGYNKRYFAVYSILIGLVGCCVLLGLYQSGSAEAAIAAGPEAVQSFADWIVICFTAVSYEAATLDILGEGKYSELMRKYPESGSSIISFKFGWSLLGSIITQSFVGPMSDAGYFHILFWIALMLSVTPFYPTLVGWIPEKKRTKNEPGMTKLCSGCLFDKGSFQEKKVPFLVITACGLAAPIMAAVTTYASLGIGLAVSAVLLVAFTVATTADAACLPDGPHFDYTYYITITGVVGSVVNFFGVILYQYFLSGWRFRSALIFTIVIGALAPMIDLIIVMRWNVKIGIPDKVFFLLGNAIFENLVGILQSIPFSSIFAKIAPPGMESAVFAYTVGIANFCGMVSNLLGSGVIKWSGMTTVGDDCNFDALPNLIISTVVGVNKMDDSATTLRSFRALNLGNDIAADEAANGGGIANWAVWKSEAGNESDGALDTTKETVASSDDEEEEEETNVVDVSGDGKELNDSIDAGNNCAECGKAGDDLKICSSCRSAKYCSRECQLKAWAGHKQECKKRSAEHEEALFKTPPPRPDCPICFIPLPIDITQCQYQGCCSKFLCTGCVQAHWMISDELDCPFCRVVATEDDKEYVKRIEKRAATNDAEAIQFLAGLYTDGKKGLKQDHVKAMQLYMKAGKLGSALAYRNVGAAFHDGRGVKKNAAKEKYYHELAAIGGYMNSRHVLGEMEWNTRNFQRACKHYAIGAEAGHSGCLSDLQDGVKIGAFDRNEYARVLQSYKKSVEESRSDQRENSPLKQLMSMLG</sequence>
<comment type="subcellular location">
    <subcellularLocation>
        <location evidence="1">Membrane</location>
        <topology evidence="1">Multi-pass membrane protein</topology>
    </subcellularLocation>
</comment>
<dbReference type="PANTHER" id="PTHR31585">
    <property type="entry name" value="FOLATE-BIOPTERIN TRANSPORTER 1, CHLOROPLASTIC"/>
    <property type="match status" value="1"/>
</dbReference>
<keyword evidence="5 9" id="KW-0863">Zinc-finger</keyword>
<dbReference type="SUPFAM" id="SSF144232">
    <property type="entry name" value="HIT/MYND zinc finger-like"/>
    <property type="match status" value="1"/>
</dbReference>
<feature type="region of interest" description="Disordered" evidence="10">
    <location>
        <begin position="581"/>
        <end position="617"/>
    </location>
</feature>
<name>A0AAD9DFG8_9STRA</name>
<evidence type="ECO:0000256" key="4">
    <source>
        <dbReference type="ARBA" id="ARBA00022723"/>
    </source>
</evidence>
<evidence type="ECO:0000256" key="3">
    <source>
        <dbReference type="ARBA" id="ARBA00022692"/>
    </source>
</evidence>
<feature type="transmembrane region" description="Helical" evidence="11">
    <location>
        <begin position="134"/>
        <end position="153"/>
    </location>
</feature>
<dbReference type="PROSITE" id="PS50865">
    <property type="entry name" value="ZF_MYND_2"/>
    <property type="match status" value="1"/>
</dbReference>
<feature type="compositionally biased region" description="Acidic residues" evidence="10">
    <location>
        <begin position="598"/>
        <end position="608"/>
    </location>
</feature>
<feature type="region of interest" description="Disordered" evidence="10">
    <location>
        <begin position="44"/>
        <end position="65"/>
    </location>
</feature>
<dbReference type="InterPro" id="IPR006597">
    <property type="entry name" value="Sel1-like"/>
</dbReference>
<feature type="transmembrane region" description="Helical" evidence="11">
    <location>
        <begin position="350"/>
        <end position="373"/>
    </location>
</feature>
<keyword evidence="3 11" id="KW-0812">Transmembrane</keyword>
<evidence type="ECO:0000256" key="9">
    <source>
        <dbReference type="PROSITE-ProRule" id="PRU00134"/>
    </source>
</evidence>
<keyword evidence="8 11" id="KW-0472">Membrane</keyword>
<dbReference type="Pfam" id="PF01753">
    <property type="entry name" value="zf-MYND"/>
    <property type="match status" value="1"/>
</dbReference>
<keyword evidence="2" id="KW-0813">Transport</keyword>
<evidence type="ECO:0000313" key="14">
    <source>
        <dbReference type="EMBL" id="KAK1745766.1"/>
    </source>
</evidence>
<dbReference type="PROSITE" id="PS01360">
    <property type="entry name" value="ZF_MYND_1"/>
    <property type="match status" value="1"/>
</dbReference>
<keyword evidence="15" id="KW-1185">Reference proteome</keyword>
<keyword evidence="6" id="KW-0862">Zinc</keyword>
<proteinExistence type="predicted"/>
<feature type="domain" description="MYND-type" evidence="13">
    <location>
        <begin position="629"/>
        <end position="667"/>
    </location>
</feature>
<protein>
    <submittedName>
        <fullName evidence="14">Biopterin transporter family protein</fullName>
    </submittedName>
</protein>
<keyword evidence="7 11" id="KW-1133">Transmembrane helix</keyword>
<feature type="region of interest" description="Disordered" evidence="10">
    <location>
        <begin position="1"/>
        <end position="27"/>
    </location>
</feature>